<accession>A0A5J5EWC1</accession>
<feature type="domain" description="Kinetochore protein Nuf2 N-terminal" evidence="15">
    <location>
        <begin position="42"/>
        <end position="170"/>
    </location>
</feature>
<evidence type="ECO:0000256" key="14">
    <source>
        <dbReference type="SAM" id="Coils"/>
    </source>
</evidence>
<dbReference type="GO" id="GO:0044877">
    <property type="term" value="F:protein-containing complex binding"/>
    <property type="evidence" value="ECO:0007669"/>
    <property type="project" value="TreeGrafter"/>
</dbReference>
<evidence type="ECO:0000259" key="16">
    <source>
        <dbReference type="Pfam" id="PF18595"/>
    </source>
</evidence>
<evidence type="ECO:0000256" key="8">
    <source>
        <dbReference type="ARBA" id="ARBA00022776"/>
    </source>
</evidence>
<protein>
    <recommendedName>
        <fullName evidence="5">Probable kinetochore protein NUF2</fullName>
    </recommendedName>
</protein>
<dbReference type="GO" id="GO:0007052">
    <property type="term" value="P:mitotic spindle organization"/>
    <property type="evidence" value="ECO:0007669"/>
    <property type="project" value="TreeGrafter"/>
</dbReference>
<evidence type="ECO:0000256" key="12">
    <source>
        <dbReference type="ARBA" id="ARBA00023306"/>
    </source>
</evidence>
<keyword evidence="8" id="KW-0498">Mitosis</keyword>
<dbReference type="GO" id="GO:0051383">
    <property type="term" value="P:kinetochore organization"/>
    <property type="evidence" value="ECO:0007669"/>
    <property type="project" value="TreeGrafter"/>
</dbReference>
<keyword evidence="11" id="KW-0539">Nucleus</keyword>
<dbReference type="InParanoid" id="A0A5J5EWC1"/>
<name>A0A5J5EWC1_9PEZI</name>
<comment type="caution">
    <text evidence="17">The sequence shown here is derived from an EMBL/GenBank/DDBJ whole genome shotgun (WGS) entry which is preliminary data.</text>
</comment>
<dbReference type="GO" id="GO:0045132">
    <property type="term" value="P:meiotic chromosome segregation"/>
    <property type="evidence" value="ECO:0007669"/>
    <property type="project" value="TreeGrafter"/>
</dbReference>
<dbReference type="OrthoDB" id="8194677at2759"/>
<dbReference type="PANTHER" id="PTHR21650:SF2">
    <property type="entry name" value="KINETOCHORE PROTEIN NUF2"/>
    <property type="match status" value="1"/>
</dbReference>
<dbReference type="Pfam" id="PF18595">
    <property type="entry name" value="Nuf2_DHR10-like"/>
    <property type="match status" value="1"/>
</dbReference>
<keyword evidence="13" id="KW-0137">Centromere</keyword>
<evidence type="ECO:0000256" key="2">
    <source>
        <dbReference type="ARBA" id="ARBA00004123"/>
    </source>
</evidence>
<dbReference type="AlphaFoldDB" id="A0A5J5EWC1"/>
<gene>
    <name evidence="17" type="ORF">FN846DRAFT_779518</name>
</gene>
<evidence type="ECO:0000256" key="1">
    <source>
        <dbReference type="ARBA" id="ARBA00002772"/>
    </source>
</evidence>
<comment type="subcellular location">
    <subcellularLocation>
        <location evidence="3">Chromosome</location>
        <location evidence="3">Centromere</location>
        <location evidence="3">Kinetochore</location>
    </subcellularLocation>
    <subcellularLocation>
        <location evidence="2">Nucleus</location>
    </subcellularLocation>
</comment>
<dbReference type="GO" id="GO:0031262">
    <property type="term" value="C:Ndc80 complex"/>
    <property type="evidence" value="ECO:0007669"/>
    <property type="project" value="InterPro"/>
</dbReference>
<dbReference type="Pfam" id="PF03800">
    <property type="entry name" value="Nuf2"/>
    <property type="match status" value="1"/>
</dbReference>
<dbReference type="Proteomes" id="UP000326924">
    <property type="component" value="Unassembled WGS sequence"/>
</dbReference>
<evidence type="ECO:0000256" key="11">
    <source>
        <dbReference type="ARBA" id="ARBA00023242"/>
    </source>
</evidence>
<evidence type="ECO:0000313" key="17">
    <source>
        <dbReference type="EMBL" id="KAA8904669.1"/>
    </source>
</evidence>
<sequence>MNKKQKQQQQTEHDLTLVEATPLQNNSKSLSQAVRPLGLKNTTDIIECLSELGIQFFADDLKKPTPMKVQYLFERFVESLMGVTKDSVEPIIRAATEGLEFSEADIESAMLMAFYASLSDLMNECGVRNFCFNDIWKPESDRLRFILSNVINFLRYRCSKSDQTDELIMRSDQTREAIERLVEENEMLARRVEDLKAQRKREEPELDLAEKKNMELTEQLRSFKKTQTRVTDEVERLKEHKKGLVKTLQTQQYLIEASRRECAKLQPYIVDSADQLQQVITDLVKSLQKERENFDITERQVRALKTSKDSFHVVEQDVANCVKLMEDCQKELLRQEEANRKLQRHQETLHQKETEVKEIERKEERLRRTLANAEEKLNRARGHANNRREATKEEMEKLKKEYMQLSEERSKTNREIDKINSKIDIKQKEMAELKGNLDEEINLAKVEYDKLRAHIELYMSKMEQMMTAAESKRAG</sequence>
<keyword evidence="12" id="KW-0131">Cell cycle</keyword>
<keyword evidence="18" id="KW-1185">Reference proteome</keyword>
<evidence type="ECO:0000313" key="18">
    <source>
        <dbReference type="Proteomes" id="UP000326924"/>
    </source>
</evidence>
<dbReference type="PANTHER" id="PTHR21650">
    <property type="entry name" value="MEMBRALIN/KINETOCHORE PROTEIN NUF2"/>
    <property type="match status" value="1"/>
</dbReference>
<proteinExistence type="inferred from homology"/>
<organism evidence="17 18">
    <name type="scientific">Sphaerosporella brunnea</name>
    <dbReference type="NCBI Taxonomy" id="1250544"/>
    <lineage>
        <taxon>Eukaryota</taxon>
        <taxon>Fungi</taxon>
        <taxon>Dikarya</taxon>
        <taxon>Ascomycota</taxon>
        <taxon>Pezizomycotina</taxon>
        <taxon>Pezizomycetes</taxon>
        <taxon>Pezizales</taxon>
        <taxon>Pyronemataceae</taxon>
        <taxon>Sphaerosporella</taxon>
    </lineage>
</organism>
<dbReference type="GO" id="GO:0051315">
    <property type="term" value="P:attachment of mitotic spindle microtubules to kinetochore"/>
    <property type="evidence" value="ECO:0007669"/>
    <property type="project" value="TreeGrafter"/>
</dbReference>
<keyword evidence="10 14" id="KW-0175">Coiled coil</keyword>
<feature type="coiled-coil region" evidence="14">
    <location>
        <begin position="171"/>
        <end position="226"/>
    </location>
</feature>
<evidence type="ECO:0000256" key="6">
    <source>
        <dbReference type="ARBA" id="ARBA00022454"/>
    </source>
</evidence>
<feature type="domain" description="Nuf2 DHR10-like" evidence="16">
    <location>
        <begin position="286"/>
        <end position="399"/>
    </location>
</feature>
<evidence type="ECO:0000256" key="10">
    <source>
        <dbReference type="ARBA" id="ARBA00023054"/>
    </source>
</evidence>
<keyword evidence="6" id="KW-0158">Chromosome</keyword>
<dbReference type="GO" id="GO:0005634">
    <property type="term" value="C:nucleus"/>
    <property type="evidence" value="ECO:0007669"/>
    <property type="project" value="UniProtKB-SubCell"/>
</dbReference>
<evidence type="ECO:0000256" key="7">
    <source>
        <dbReference type="ARBA" id="ARBA00022618"/>
    </source>
</evidence>
<dbReference type="FunCoup" id="A0A5J5EWC1">
    <property type="interactions" value="268"/>
</dbReference>
<dbReference type="EMBL" id="VXIS01000105">
    <property type="protein sequence ID" value="KAA8904669.1"/>
    <property type="molecule type" value="Genomic_DNA"/>
</dbReference>
<evidence type="ECO:0000259" key="15">
    <source>
        <dbReference type="Pfam" id="PF03800"/>
    </source>
</evidence>
<comment type="similarity">
    <text evidence="4">Belongs to the NUF2 family.</text>
</comment>
<evidence type="ECO:0000256" key="4">
    <source>
        <dbReference type="ARBA" id="ARBA00005498"/>
    </source>
</evidence>
<evidence type="ECO:0000256" key="9">
    <source>
        <dbReference type="ARBA" id="ARBA00022838"/>
    </source>
</evidence>
<keyword evidence="9" id="KW-0995">Kinetochore</keyword>
<reference evidence="17 18" key="1">
    <citation type="submission" date="2019-09" db="EMBL/GenBank/DDBJ databases">
        <title>Draft genome of the ectomycorrhizal ascomycete Sphaerosporella brunnea.</title>
        <authorList>
            <consortium name="DOE Joint Genome Institute"/>
            <person name="Benucci G.M."/>
            <person name="Marozzi G."/>
            <person name="Antonielli L."/>
            <person name="Sanchez S."/>
            <person name="Marco P."/>
            <person name="Wang X."/>
            <person name="Falini L.B."/>
            <person name="Barry K."/>
            <person name="Haridas S."/>
            <person name="Lipzen A."/>
            <person name="Labutti K."/>
            <person name="Grigoriev I.V."/>
            <person name="Murat C."/>
            <person name="Martin F."/>
            <person name="Albertini E."/>
            <person name="Donnini D."/>
            <person name="Bonito G."/>
        </authorList>
    </citation>
    <scope>NUCLEOTIDE SEQUENCE [LARGE SCALE GENOMIC DNA]</scope>
    <source>
        <strain evidence="17 18">Sb_GMNB300</strain>
    </source>
</reference>
<comment type="function">
    <text evidence="1">Acts as a component of the essential kinetochore-associated NDC80 complex, which is required for chromosome segregation and spindle checkpoint activity.</text>
</comment>
<evidence type="ECO:0000256" key="5">
    <source>
        <dbReference type="ARBA" id="ARBA00017594"/>
    </source>
</evidence>
<evidence type="ECO:0000256" key="3">
    <source>
        <dbReference type="ARBA" id="ARBA00004629"/>
    </source>
</evidence>
<feature type="coiled-coil region" evidence="14">
    <location>
        <begin position="273"/>
        <end position="443"/>
    </location>
</feature>
<evidence type="ECO:0000256" key="13">
    <source>
        <dbReference type="ARBA" id="ARBA00023328"/>
    </source>
</evidence>
<dbReference type="Gene3D" id="1.10.418.60">
    <property type="entry name" value="Ncd80 complex, Nuf2 subunit"/>
    <property type="match status" value="1"/>
</dbReference>
<dbReference type="InterPro" id="IPR005549">
    <property type="entry name" value="Kinetochore_Nuf2_N"/>
</dbReference>
<dbReference type="InterPro" id="IPR041112">
    <property type="entry name" value="Nuf2_DHR10-like"/>
</dbReference>
<dbReference type="InterPro" id="IPR038275">
    <property type="entry name" value="Nuf2_N_sf"/>
</dbReference>
<dbReference type="GO" id="GO:0051301">
    <property type="term" value="P:cell division"/>
    <property type="evidence" value="ECO:0007669"/>
    <property type="project" value="UniProtKB-KW"/>
</dbReference>
<keyword evidence="7" id="KW-0132">Cell division</keyword>